<reference evidence="1" key="1">
    <citation type="submission" date="2019-12" db="EMBL/GenBank/DDBJ databases">
        <title>Genome sequencing and annotation of Brassica cretica.</title>
        <authorList>
            <person name="Studholme D.J."/>
            <person name="Sarris P."/>
        </authorList>
    </citation>
    <scope>NUCLEOTIDE SEQUENCE</scope>
    <source>
        <strain evidence="1">PFS-109/04</strain>
        <tissue evidence="1">Leaf</tissue>
    </source>
</reference>
<name>A0A8S9QFU6_BRACR</name>
<organism evidence="1 2">
    <name type="scientific">Brassica cretica</name>
    <name type="common">Mustard</name>
    <dbReference type="NCBI Taxonomy" id="69181"/>
    <lineage>
        <taxon>Eukaryota</taxon>
        <taxon>Viridiplantae</taxon>
        <taxon>Streptophyta</taxon>
        <taxon>Embryophyta</taxon>
        <taxon>Tracheophyta</taxon>
        <taxon>Spermatophyta</taxon>
        <taxon>Magnoliopsida</taxon>
        <taxon>eudicotyledons</taxon>
        <taxon>Gunneridae</taxon>
        <taxon>Pentapetalae</taxon>
        <taxon>rosids</taxon>
        <taxon>malvids</taxon>
        <taxon>Brassicales</taxon>
        <taxon>Brassicaceae</taxon>
        <taxon>Brassiceae</taxon>
        <taxon>Brassica</taxon>
    </lineage>
</organism>
<sequence length="97" mass="10838">MNCARARVENQNGCEIRTTSGTQNHHVLPPSSSHHHIKSSKGVEYGADFRTAVSGVPVRVCCPSFTACMIQRFVVKVWLLRIGEFPHFQTFLPVLDT</sequence>
<dbReference type="Proteomes" id="UP000712600">
    <property type="component" value="Unassembled WGS sequence"/>
</dbReference>
<evidence type="ECO:0000313" key="1">
    <source>
        <dbReference type="EMBL" id="KAF3553052.1"/>
    </source>
</evidence>
<gene>
    <name evidence="1" type="ORF">F2Q69_00013816</name>
</gene>
<comment type="caution">
    <text evidence="1">The sequence shown here is derived from an EMBL/GenBank/DDBJ whole genome shotgun (WGS) entry which is preliminary data.</text>
</comment>
<protein>
    <submittedName>
        <fullName evidence="1">Uncharacterized protein</fullName>
    </submittedName>
</protein>
<dbReference type="EMBL" id="QGKX02000996">
    <property type="protein sequence ID" value="KAF3553052.1"/>
    <property type="molecule type" value="Genomic_DNA"/>
</dbReference>
<evidence type="ECO:0000313" key="2">
    <source>
        <dbReference type="Proteomes" id="UP000712600"/>
    </source>
</evidence>
<proteinExistence type="predicted"/>
<dbReference type="AlphaFoldDB" id="A0A8S9QFU6"/>
<accession>A0A8S9QFU6</accession>